<accession>A0AAE0EMR3</accession>
<gene>
    <name evidence="2" type="ORF">CYMTET_56257</name>
</gene>
<keyword evidence="3" id="KW-1185">Reference proteome</keyword>
<reference evidence="2 3" key="1">
    <citation type="journal article" date="2015" name="Genome Biol. Evol.">
        <title>Comparative Genomics of a Bacterivorous Green Alga Reveals Evolutionary Causalities and Consequences of Phago-Mixotrophic Mode of Nutrition.</title>
        <authorList>
            <person name="Burns J.A."/>
            <person name="Paasch A."/>
            <person name="Narechania A."/>
            <person name="Kim E."/>
        </authorList>
    </citation>
    <scope>NUCLEOTIDE SEQUENCE [LARGE SCALE GENOMIC DNA]</scope>
    <source>
        <strain evidence="2 3">PLY_AMNH</strain>
    </source>
</reference>
<sequence>MSENDSEEEYQDEELIEQEAVKKPLTPQWRIANTPKHKESIRKHLVKANSRYAALIEAQELEEARWQQACNSPVIEDCIQDMWEHLPGHKPEGLLLQDYLEVYAIFCQCLFPESFEEETTLNNALVDFMSVMKAVTDAPNAESNRAGSRLGTPQGASTGLRGMLSNGMTEDAWCAKHLGIRGVSTPVSKHTTGRPRQMPQNSYLLYLQVEKEWPSRRFRLEHFRVLFMNELLRLARYTAQHLTVSAIVEYFYMVLEKVRCSRTFLPCCWAA</sequence>
<dbReference type="AlphaFoldDB" id="A0AAE0EMR3"/>
<name>A0AAE0EMR3_9CHLO</name>
<feature type="compositionally biased region" description="Acidic residues" evidence="1">
    <location>
        <begin position="1"/>
        <end position="17"/>
    </location>
</feature>
<evidence type="ECO:0000256" key="1">
    <source>
        <dbReference type="SAM" id="MobiDB-lite"/>
    </source>
</evidence>
<evidence type="ECO:0000313" key="2">
    <source>
        <dbReference type="EMBL" id="KAK3233452.1"/>
    </source>
</evidence>
<evidence type="ECO:0000313" key="3">
    <source>
        <dbReference type="Proteomes" id="UP001190700"/>
    </source>
</evidence>
<dbReference type="Proteomes" id="UP001190700">
    <property type="component" value="Unassembled WGS sequence"/>
</dbReference>
<protein>
    <submittedName>
        <fullName evidence="2">Uncharacterized protein</fullName>
    </submittedName>
</protein>
<feature type="region of interest" description="Disordered" evidence="1">
    <location>
        <begin position="1"/>
        <end position="22"/>
    </location>
</feature>
<comment type="caution">
    <text evidence="2">The sequence shown here is derived from an EMBL/GenBank/DDBJ whole genome shotgun (WGS) entry which is preliminary data.</text>
</comment>
<dbReference type="EMBL" id="LGRX02035709">
    <property type="protein sequence ID" value="KAK3233452.1"/>
    <property type="molecule type" value="Genomic_DNA"/>
</dbReference>
<proteinExistence type="predicted"/>
<organism evidence="2 3">
    <name type="scientific">Cymbomonas tetramitiformis</name>
    <dbReference type="NCBI Taxonomy" id="36881"/>
    <lineage>
        <taxon>Eukaryota</taxon>
        <taxon>Viridiplantae</taxon>
        <taxon>Chlorophyta</taxon>
        <taxon>Pyramimonadophyceae</taxon>
        <taxon>Pyramimonadales</taxon>
        <taxon>Pyramimonadaceae</taxon>
        <taxon>Cymbomonas</taxon>
    </lineage>
</organism>